<dbReference type="Proteomes" id="UP001633002">
    <property type="component" value="Unassembled WGS sequence"/>
</dbReference>
<comment type="cofactor">
    <cofactor evidence="1">
        <name>FAD</name>
        <dbReference type="ChEBI" id="CHEBI:57692"/>
    </cofactor>
</comment>
<dbReference type="Gene3D" id="3.50.50.60">
    <property type="entry name" value="FAD/NAD(P)-binding domain"/>
    <property type="match status" value="1"/>
</dbReference>
<dbReference type="InterPro" id="IPR036188">
    <property type="entry name" value="FAD/NAD-bd_sf"/>
</dbReference>
<dbReference type="GO" id="GO:0006598">
    <property type="term" value="P:polyamine catabolic process"/>
    <property type="evidence" value="ECO:0007669"/>
    <property type="project" value="UniProtKB-ARBA"/>
</dbReference>
<dbReference type="GO" id="GO:0046592">
    <property type="term" value="F:polyamine oxidase activity"/>
    <property type="evidence" value="ECO:0007669"/>
    <property type="project" value="UniProtKB-ARBA"/>
</dbReference>
<dbReference type="SUPFAM" id="SSF51905">
    <property type="entry name" value="FAD/NAD(P)-binding domain"/>
    <property type="match status" value="1"/>
</dbReference>
<protein>
    <recommendedName>
        <fullName evidence="9">Amine oxidase domain-containing protein</fullName>
    </recommendedName>
</protein>
<evidence type="ECO:0000256" key="7">
    <source>
        <dbReference type="PIRSR" id="PIRSR601613-1"/>
    </source>
</evidence>
<comment type="pathway">
    <text evidence="2">Amine and polyamine degradation; spermine degradation.</text>
</comment>
<evidence type="ECO:0000256" key="5">
    <source>
        <dbReference type="ARBA" id="ARBA00022827"/>
    </source>
</evidence>
<keyword evidence="6" id="KW-0560">Oxidoreductase</keyword>
<dbReference type="FunFam" id="3.90.660.10:FF:000012">
    <property type="entry name" value="Polyamine oxidase 1"/>
    <property type="match status" value="1"/>
</dbReference>
<feature type="binding site" evidence="7">
    <location>
        <position position="255"/>
    </location>
    <ligand>
        <name>FAD</name>
        <dbReference type="ChEBI" id="CHEBI:57692"/>
    </ligand>
</feature>
<keyword evidence="11" id="KW-1185">Reference proteome</keyword>
<evidence type="ECO:0000256" key="3">
    <source>
        <dbReference type="ARBA" id="ARBA00005995"/>
    </source>
</evidence>
<comment type="caution">
    <text evidence="10">The sequence shown here is derived from an EMBL/GenBank/DDBJ whole genome shotgun (WGS) entry which is preliminary data.</text>
</comment>
<dbReference type="PANTHER" id="PTHR10742">
    <property type="entry name" value="FLAVIN MONOAMINE OXIDASE"/>
    <property type="match status" value="1"/>
</dbReference>
<dbReference type="Gene3D" id="3.90.660.10">
    <property type="match status" value="1"/>
</dbReference>
<evidence type="ECO:0000259" key="9">
    <source>
        <dbReference type="Pfam" id="PF01593"/>
    </source>
</evidence>
<comment type="similarity">
    <text evidence="3">Belongs to the flavin monoamine oxidase family.</text>
</comment>
<proteinExistence type="inferred from homology"/>
<accession>A0ABD3GVB3</accession>
<keyword evidence="4" id="KW-0285">Flavoprotein</keyword>
<evidence type="ECO:0000256" key="4">
    <source>
        <dbReference type="ARBA" id="ARBA00022630"/>
    </source>
</evidence>
<dbReference type="PRINTS" id="PR00757">
    <property type="entry name" value="AMINEOXDASEF"/>
</dbReference>
<feature type="binding site" evidence="7">
    <location>
        <begin position="61"/>
        <end position="62"/>
    </location>
    <ligand>
        <name>FAD</name>
        <dbReference type="ChEBI" id="CHEBI:57692"/>
    </ligand>
</feature>
<dbReference type="AlphaFoldDB" id="A0ABD3GVB3"/>
<dbReference type="GO" id="GO:0050660">
    <property type="term" value="F:flavin adenine dinucleotide binding"/>
    <property type="evidence" value="ECO:0007669"/>
    <property type="project" value="UniProtKB-ARBA"/>
</dbReference>
<keyword evidence="5" id="KW-0274">FAD</keyword>
<dbReference type="InterPro" id="IPR001613">
    <property type="entry name" value="Flavin_amine_oxidase"/>
</dbReference>
<evidence type="ECO:0000313" key="10">
    <source>
        <dbReference type="EMBL" id="KAL3682117.1"/>
    </source>
</evidence>
<feature type="chain" id="PRO_5044747877" description="Amine oxidase domain-containing protein" evidence="8">
    <location>
        <begin position="26"/>
        <end position="491"/>
    </location>
</feature>
<name>A0ABD3GVB3_9MARC</name>
<organism evidence="10 11">
    <name type="scientific">Riccia sorocarpa</name>
    <dbReference type="NCBI Taxonomy" id="122646"/>
    <lineage>
        <taxon>Eukaryota</taxon>
        <taxon>Viridiplantae</taxon>
        <taxon>Streptophyta</taxon>
        <taxon>Embryophyta</taxon>
        <taxon>Marchantiophyta</taxon>
        <taxon>Marchantiopsida</taxon>
        <taxon>Marchantiidae</taxon>
        <taxon>Marchantiales</taxon>
        <taxon>Ricciaceae</taxon>
        <taxon>Riccia</taxon>
    </lineage>
</organism>
<evidence type="ECO:0000256" key="1">
    <source>
        <dbReference type="ARBA" id="ARBA00001974"/>
    </source>
</evidence>
<reference evidence="10 11" key="1">
    <citation type="submission" date="2024-09" db="EMBL/GenBank/DDBJ databases">
        <title>Chromosome-scale assembly of Riccia sorocarpa.</title>
        <authorList>
            <person name="Paukszto L."/>
        </authorList>
    </citation>
    <scope>NUCLEOTIDE SEQUENCE [LARGE SCALE GENOMIC DNA]</scope>
    <source>
        <strain evidence="10">LP-2024</strain>
        <tissue evidence="10">Aerial parts of the thallus</tissue>
    </source>
</reference>
<dbReference type="EMBL" id="JBJQOH010000006">
    <property type="protein sequence ID" value="KAL3682117.1"/>
    <property type="molecule type" value="Genomic_DNA"/>
</dbReference>
<sequence length="491" mass="55142">MADGFVACMFVFLVLASTFLRRAAAGDVITVDVIIIGAGAAGLSAGKTLSEGGITDFVILEATERIGGRIRNAEFARLKVELGANWIEGVNGEKENPVYTLANEVNLKYSDALYDNVSQNIYDHTGYLAPELVTPVVERAEHLFDFVEDLGTKFTNENLDDISVLTAQRFFGHVPSTAVEMVIDSWNYDFVSAEPPRVTSLRNSQPLATDTFLGPDSYFVSDQRGYATLLEPLAYYLNCKGGMCSDPRLRLNTAVTKIEYSTGGVTVHTEDEIRYRGKAAVLTVSIGVLQTDLIHFSPALPFWKLSAIYQFNMAVYTKIFLKFPKRFWPTGPGTEYLLYADVKRGYYPFWQHLDNEFPGENIIFTTVTDDESRRIEQMPDEETLAEVMVVLRKMFGPDIPNASHILYPRWWQDKYFRGTFSNWPIGVSSYEYKQLQAPVGRLYFSGEHCSEQYNGYVHGAIFAGSETAHAVLKCLHEDKCDTLYSRPKATT</sequence>
<feature type="domain" description="Amine oxidase" evidence="9">
    <location>
        <begin position="41"/>
        <end position="472"/>
    </location>
</feature>
<keyword evidence="8" id="KW-0732">Signal</keyword>
<dbReference type="PANTHER" id="PTHR10742:SF313">
    <property type="entry name" value="AMINE OXIDASE"/>
    <property type="match status" value="1"/>
</dbReference>
<evidence type="ECO:0000256" key="6">
    <source>
        <dbReference type="ARBA" id="ARBA00023002"/>
    </source>
</evidence>
<dbReference type="InterPro" id="IPR050281">
    <property type="entry name" value="Flavin_monoamine_oxidase"/>
</dbReference>
<gene>
    <name evidence="10" type="ORF">R1sor_000139</name>
</gene>
<evidence type="ECO:0000256" key="8">
    <source>
        <dbReference type="SAM" id="SignalP"/>
    </source>
</evidence>
<dbReference type="SUPFAM" id="SSF54373">
    <property type="entry name" value="FAD-linked reductases, C-terminal domain"/>
    <property type="match status" value="1"/>
</dbReference>
<dbReference type="Pfam" id="PF01593">
    <property type="entry name" value="Amino_oxidase"/>
    <property type="match status" value="1"/>
</dbReference>
<feature type="signal peptide" evidence="8">
    <location>
        <begin position="1"/>
        <end position="25"/>
    </location>
</feature>
<evidence type="ECO:0000313" key="11">
    <source>
        <dbReference type="Proteomes" id="UP001633002"/>
    </source>
</evidence>
<dbReference type="InterPro" id="IPR002937">
    <property type="entry name" value="Amino_oxidase"/>
</dbReference>
<evidence type="ECO:0000256" key="2">
    <source>
        <dbReference type="ARBA" id="ARBA00004723"/>
    </source>
</evidence>